<keyword evidence="1" id="KW-0175">Coiled coil</keyword>
<feature type="region of interest" description="Disordered" evidence="2">
    <location>
        <begin position="56"/>
        <end position="90"/>
    </location>
</feature>
<protein>
    <recommendedName>
        <fullName evidence="6">Integral membrane protein</fullName>
    </recommendedName>
</protein>
<feature type="region of interest" description="Disordered" evidence="2">
    <location>
        <begin position="123"/>
        <end position="161"/>
    </location>
</feature>
<evidence type="ECO:0008006" key="6">
    <source>
        <dbReference type="Google" id="ProtNLM"/>
    </source>
</evidence>
<name>A0ABU0TBG3_9ACTN</name>
<comment type="caution">
    <text evidence="4">The sequence shown here is derived from an EMBL/GenBank/DDBJ whole genome shotgun (WGS) entry which is preliminary data.</text>
</comment>
<evidence type="ECO:0000256" key="3">
    <source>
        <dbReference type="SAM" id="Phobius"/>
    </source>
</evidence>
<organism evidence="4 5">
    <name type="scientific">Streptomyces umbrinus</name>
    <dbReference type="NCBI Taxonomy" id="67370"/>
    <lineage>
        <taxon>Bacteria</taxon>
        <taxon>Bacillati</taxon>
        <taxon>Actinomycetota</taxon>
        <taxon>Actinomycetes</taxon>
        <taxon>Kitasatosporales</taxon>
        <taxon>Streptomycetaceae</taxon>
        <taxon>Streptomyces</taxon>
        <taxon>Streptomyces phaeochromogenes group</taxon>
    </lineage>
</organism>
<evidence type="ECO:0000313" key="4">
    <source>
        <dbReference type="EMBL" id="MDQ1033145.1"/>
    </source>
</evidence>
<feature type="transmembrane region" description="Helical" evidence="3">
    <location>
        <begin position="180"/>
        <end position="203"/>
    </location>
</feature>
<dbReference type="Proteomes" id="UP001230328">
    <property type="component" value="Unassembled WGS sequence"/>
</dbReference>
<feature type="transmembrane region" description="Helical" evidence="3">
    <location>
        <begin position="254"/>
        <end position="273"/>
    </location>
</feature>
<accession>A0ABU0TBG3</accession>
<reference evidence="4 5" key="1">
    <citation type="submission" date="2023-07" db="EMBL/GenBank/DDBJ databases">
        <title>Comparative genomics of wheat-associated soil bacteria to identify genetic determinants of phenazine resistance.</title>
        <authorList>
            <person name="Mouncey N."/>
        </authorList>
    </citation>
    <scope>NUCLEOTIDE SEQUENCE [LARGE SCALE GENOMIC DNA]</scope>
    <source>
        <strain evidence="4 5">V2I4</strain>
    </source>
</reference>
<dbReference type="RefSeq" id="WP_307530296.1">
    <property type="nucleotide sequence ID" value="NZ_JAUSZI010000002.1"/>
</dbReference>
<dbReference type="EMBL" id="JAUSZI010000002">
    <property type="protein sequence ID" value="MDQ1033145.1"/>
    <property type="molecule type" value="Genomic_DNA"/>
</dbReference>
<gene>
    <name evidence="4" type="ORF">QF035_010727</name>
</gene>
<keyword evidence="3" id="KW-0812">Transmembrane</keyword>
<keyword evidence="3" id="KW-0472">Membrane</keyword>
<sequence>MNRLTHLESELHQAQAELQRAQQRLLRADGELVQAKLEQAVEAEAQDVLSEALTNIEVDERSAEPALISESPESATEPRSEDLDDSPVSLLDSDMAFEDPLSEPEGTFESGLDPKIADQAMAEMHAEQEASDDAVSPRSPSRPRDTSFGPNEARRAAPAPPLPSPYKRQWFVAPRTVSEAIGVLALLAAPVFNYLMTAGYVALCRLDNGPPGWAIALSFVPFALAGFVGWGVLVYIAVFCFSRSDRLDGMGDRILTASGVAIGLAGVITAVGLTEPGIWWLHLFALNV</sequence>
<evidence type="ECO:0000256" key="2">
    <source>
        <dbReference type="SAM" id="MobiDB-lite"/>
    </source>
</evidence>
<feature type="coiled-coil region" evidence="1">
    <location>
        <begin position="4"/>
        <end position="38"/>
    </location>
</feature>
<keyword evidence="5" id="KW-1185">Reference proteome</keyword>
<feature type="transmembrane region" description="Helical" evidence="3">
    <location>
        <begin position="215"/>
        <end position="242"/>
    </location>
</feature>
<keyword evidence="3" id="KW-1133">Transmembrane helix</keyword>
<evidence type="ECO:0000313" key="5">
    <source>
        <dbReference type="Proteomes" id="UP001230328"/>
    </source>
</evidence>
<proteinExistence type="predicted"/>
<evidence type="ECO:0000256" key="1">
    <source>
        <dbReference type="SAM" id="Coils"/>
    </source>
</evidence>